<name>A0A6M4IMI6_9BACT</name>
<organism evidence="2 3">
    <name type="scientific">Gemmatimonas groenlandica</name>
    <dbReference type="NCBI Taxonomy" id="2732249"/>
    <lineage>
        <taxon>Bacteria</taxon>
        <taxon>Pseudomonadati</taxon>
        <taxon>Gemmatimonadota</taxon>
        <taxon>Gemmatimonadia</taxon>
        <taxon>Gemmatimonadales</taxon>
        <taxon>Gemmatimonadaceae</taxon>
        <taxon>Gemmatimonas</taxon>
    </lineage>
</organism>
<sequence>MPKRSWFFVGMGAVALGAVLFGFGRTYVVPMSRGTFAAPWVVHLHGALAMTWVLLFLTQPLLVRYGALSTHRRIGRLGVPLAIGVAVTMLPAGVFQATRDAAAGAGSTGISAMLGVLTSGLLFVALVVAGIMSRRDREAHARWLLLATLVVIWPAWFRFRHWFPAVPRPDIWFGVVLSYTWIVVAMLRDWRARGSVHPVLLYGGGAVIAEQVFEVLSFDSAWWREAAQLLYGALHG</sequence>
<protein>
    <recommendedName>
        <fullName evidence="4">DUF2306 domain-containing protein</fullName>
    </recommendedName>
</protein>
<accession>A0A6M4IMI6</accession>
<dbReference type="AlphaFoldDB" id="A0A6M4IMI6"/>
<gene>
    <name evidence="2" type="ORF">HKW67_03385</name>
</gene>
<evidence type="ECO:0008006" key="4">
    <source>
        <dbReference type="Google" id="ProtNLM"/>
    </source>
</evidence>
<evidence type="ECO:0000313" key="3">
    <source>
        <dbReference type="Proteomes" id="UP000500938"/>
    </source>
</evidence>
<keyword evidence="3" id="KW-1185">Reference proteome</keyword>
<proteinExistence type="predicted"/>
<evidence type="ECO:0000256" key="1">
    <source>
        <dbReference type="SAM" id="Phobius"/>
    </source>
</evidence>
<dbReference type="RefSeq" id="WP_171224054.1">
    <property type="nucleotide sequence ID" value="NZ_CP053085.1"/>
</dbReference>
<keyword evidence="1" id="KW-0812">Transmembrane</keyword>
<feature type="transmembrane region" description="Helical" evidence="1">
    <location>
        <begin position="110"/>
        <end position="131"/>
    </location>
</feature>
<keyword evidence="1" id="KW-0472">Membrane</keyword>
<dbReference type="Proteomes" id="UP000500938">
    <property type="component" value="Chromosome"/>
</dbReference>
<evidence type="ECO:0000313" key="2">
    <source>
        <dbReference type="EMBL" id="QJR34626.1"/>
    </source>
</evidence>
<reference evidence="2 3" key="1">
    <citation type="submission" date="2020-05" db="EMBL/GenBank/DDBJ databases">
        <title>Complete genome sequence of Gemmatimonas greenlandica TET16.</title>
        <authorList>
            <person name="Zeng Y."/>
        </authorList>
    </citation>
    <scope>NUCLEOTIDE SEQUENCE [LARGE SCALE GENOMIC DNA]</scope>
    <source>
        <strain evidence="2 3">TET16</strain>
    </source>
</reference>
<feature type="transmembrane region" description="Helical" evidence="1">
    <location>
        <begin position="40"/>
        <end position="57"/>
    </location>
</feature>
<dbReference type="EMBL" id="CP053085">
    <property type="protein sequence ID" value="QJR34626.1"/>
    <property type="molecule type" value="Genomic_DNA"/>
</dbReference>
<feature type="transmembrane region" description="Helical" evidence="1">
    <location>
        <begin position="171"/>
        <end position="187"/>
    </location>
</feature>
<keyword evidence="1" id="KW-1133">Transmembrane helix</keyword>
<feature type="transmembrane region" description="Helical" evidence="1">
    <location>
        <begin position="143"/>
        <end position="159"/>
    </location>
</feature>
<dbReference type="KEGG" id="ggr:HKW67_03385"/>
<feature type="transmembrane region" description="Helical" evidence="1">
    <location>
        <begin position="7"/>
        <end position="28"/>
    </location>
</feature>
<feature type="transmembrane region" description="Helical" evidence="1">
    <location>
        <begin position="77"/>
        <end position="98"/>
    </location>
</feature>